<dbReference type="EMBL" id="JAUKUA010000003">
    <property type="protein sequence ID" value="KAK0721036.1"/>
    <property type="molecule type" value="Genomic_DNA"/>
</dbReference>
<sequence>MPEIQRIQHTCPPQPALLLFPLRRPEIERRRNLCEHPDDEATRYLQDRPEGFIFIRWPKKTDGKVQVGLFQAIGNPSELVAIKKMTGESGLSRLPLDSDLTTFPQMLAFQIHRDGPDYKQDLDATIVYKYYNGGTLEDLVERHKAQRKQIPEGLIWHVLVQLAQTLSYLHTGRTNTFSPAPPTWTPIIHADAHLANIWLHHPTPTERSLDPRLRAFTPALPQIILGDFGMAFPFDTTHRRRYFPRDGGGRLPERATWPDKAYLGAVLLHLVFASDPAVEVGIGFSGQGVGGPRDARGQLVLARREAEERRRGRSRVPRALVGYSRDLLEVAIAFERLVGVLDPPRVWSRLRGARAAQWRTWPSNDFVYGHLVAAGTGYVDRYRDSGSQRPVRRDDFLLPMLPDASRKLQRGFDRRFPGCAEVGWVQCEGPESAIAYRRVSGPLVDNLNDGRF</sequence>
<dbReference type="AlphaFoldDB" id="A0AA40AS60"/>
<dbReference type="PROSITE" id="PS50011">
    <property type="entry name" value="PROTEIN_KINASE_DOM"/>
    <property type="match status" value="1"/>
</dbReference>
<dbReference type="Proteomes" id="UP001172102">
    <property type="component" value="Unassembled WGS sequence"/>
</dbReference>
<dbReference type="Gene3D" id="1.10.510.10">
    <property type="entry name" value="Transferase(Phosphotransferase) domain 1"/>
    <property type="match status" value="1"/>
</dbReference>
<keyword evidence="5" id="KW-0067">ATP-binding</keyword>
<feature type="domain" description="Protein kinase" evidence="6">
    <location>
        <begin position="39"/>
        <end position="367"/>
    </location>
</feature>
<dbReference type="InterPro" id="IPR050660">
    <property type="entry name" value="NEK_Ser/Thr_kinase"/>
</dbReference>
<keyword evidence="4" id="KW-0418">Kinase</keyword>
<evidence type="ECO:0000313" key="7">
    <source>
        <dbReference type="EMBL" id="KAK0721036.1"/>
    </source>
</evidence>
<evidence type="ECO:0000256" key="3">
    <source>
        <dbReference type="ARBA" id="ARBA00022741"/>
    </source>
</evidence>
<dbReference type="SUPFAM" id="SSF56112">
    <property type="entry name" value="Protein kinase-like (PK-like)"/>
    <property type="match status" value="1"/>
</dbReference>
<evidence type="ECO:0000256" key="4">
    <source>
        <dbReference type="ARBA" id="ARBA00022777"/>
    </source>
</evidence>
<keyword evidence="2" id="KW-0808">Transferase</keyword>
<dbReference type="GO" id="GO:0004674">
    <property type="term" value="F:protein serine/threonine kinase activity"/>
    <property type="evidence" value="ECO:0007669"/>
    <property type="project" value="UniProtKB-EC"/>
</dbReference>
<gene>
    <name evidence="7" type="ORF">B0H67DRAFT_682834</name>
</gene>
<proteinExistence type="predicted"/>
<evidence type="ECO:0000259" key="6">
    <source>
        <dbReference type="PROSITE" id="PS50011"/>
    </source>
</evidence>
<evidence type="ECO:0000256" key="1">
    <source>
        <dbReference type="ARBA" id="ARBA00012513"/>
    </source>
</evidence>
<dbReference type="GO" id="GO:0005524">
    <property type="term" value="F:ATP binding"/>
    <property type="evidence" value="ECO:0007669"/>
    <property type="project" value="UniProtKB-KW"/>
</dbReference>
<protein>
    <recommendedName>
        <fullName evidence="1">non-specific serine/threonine protein kinase</fullName>
        <ecNumber evidence="1">2.7.11.1</ecNumber>
    </recommendedName>
</protein>
<name>A0AA40AS60_9PEZI</name>
<evidence type="ECO:0000256" key="2">
    <source>
        <dbReference type="ARBA" id="ARBA00022679"/>
    </source>
</evidence>
<evidence type="ECO:0000313" key="8">
    <source>
        <dbReference type="Proteomes" id="UP001172102"/>
    </source>
</evidence>
<organism evidence="7 8">
    <name type="scientific">Lasiosphaeris hirsuta</name>
    <dbReference type="NCBI Taxonomy" id="260670"/>
    <lineage>
        <taxon>Eukaryota</taxon>
        <taxon>Fungi</taxon>
        <taxon>Dikarya</taxon>
        <taxon>Ascomycota</taxon>
        <taxon>Pezizomycotina</taxon>
        <taxon>Sordariomycetes</taxon>
        <taxon>Sordariomycetidae</taxon>
        <taxon>Sordariales</taxon>
        <taxon>Lasiosphaeriaceae</taxon>
        <taxon>Lasiosphaeris</taxon>
    </lineage>
</organism>
<dbReference type="PANTHER" id="PTHR43671">
    <property type="entry name" value="SERINE/THREONINE-PROTEIN KINASE NEK"/>
    <property type="match status" value="1"/>
</dbReference>
<dbReference type="InterPro" id="IPR011009">
    <property type="entry name" value="Kinase-like_dom_sf"/>
</dbReference>
<dbReference type="PANTHER" id="PTHR43671:SF13">
    <property type="entry name" value="SERINE_THREONINE-PROTEIN KINASE NEK2"/>
    <property type="match status" value="1"/>
</dbReference>
<keyword evidence="3" id="KW-0547">Nucleotide-binding</keyword>
<accession>A0AA40AS60</accession>
<reference evidence="7" key="1">
    <citation type="submission" date="2023-06" db="EMBL/GenBank/DDBJ databases">
        <title>Genome-scale phylogeny and comparative genomics of the fungal order Sordariales.</title>
        <authorList>
            <consortium name="Lawrence Berkeley National Laboratory"/>
            <person name="Hensen N."/>
            <person name="Bonometti L."/>
            <person name="Westerberg I."/>
            <person name="Brannstrom I.O."/>
            <person name="Guillou S."/>
            <person name="Cros-Aarteil S."/>
            <person name="Calhoun S."/>
            <person name="Haridas S."/>
            <person name="Kuo A."/>
            <person name="Mondo S."/>
            <person name="Pangilinan J."/>
            <person name="Riley R."/>
            <person name="Labutti K."/>
            <person name="Andreopoulos B."/>
            <person name="Lipzen A."/>
            <person name="Chen C."/>
            <person name="Yanf M."/>
            <person name="Daum C."/>
            <person name="Ng V."/>
            <person name="Clum A."/>
            <person name="Steindorff A."/>
            <person name="Ohm R."/>
            <person name="Martin F."/>
            <person name="Silar P."/>
            <person name="Natvig D."/>
            <person name="Lalanne C."/>
            <person name="Gautier V."/>
            <person name="Ament-Velasquez S.L."/>
            <person name="Kruys A."/>
            <person name="Hutchinson M.I."/>
            <person name="Powell A.J."/>
            <person name="Barry K."/>
            <person name="Miller A.N."/>
            <person name="Grigoriev I.V."/>
            <person name="Debuchy R."/>
            <person name="Gladieux P."/>
            <person name="Thoren M.H."/>
            <person name="Johannesson H."/>
        </authorList>
    </citation>
    <scope>NUCLEOTIDE SEQUENCE</scope>
    <source>
        <strain evidence="7">SMH4607-1</strain>
    </source>
</reference>
<evidence type="ECO:0000256" key="5">
    <source>
        <dbReference type="ARBA" id="ARBA00022840"/>
    </source>
</evidence>
<dbReference type="InterPro" id="IPR000719">
    <property type="entry name" value="Prot_kinase_dom"/>
</dbReference>
<dbReference type="EC" id="2.7.11.1" evidence="1"/>
<comment type="caution">
    <text evidence="7">The sequence shown here is derived from an EMBL/GenBank/DDBJ whole genome shotgun (WGS) entry which is preliminary data.</text>
</comment>
<keyword evidence="8" id="KW-1185">Reference proteome</keyword>